<protein>
    <recommendedName>
        <fullName evidence="1">2EXR domain-containing protein</fullName>
    </recommendedName>
</protein>
<dbReference type="OrthoDB" id="3469466at2759"/>
<dbReference type="STRING" id="252740.A0A423W8J1"/>
<keyword evidence="3" id="KW-1185">Reference proteome</keyword>
<sequence length="422" mass="47995">MAIESEIAVLNSTMKATPQERTFHLFPSLPKELRLDIWEEAVPRERLIRIYLSLLKGSEDKLPPRYLEKNHLGNPISGPRYKAMAEGHRINSKFLCVNKEAREVALAFYRVHMPFSLRAPGTNRAEESAMLYLNPEHDVLHIEADAPVKETLIDFFWDMKAYDPKGVGLSKIAIDLEGLCAHDLQYLRTSDLLLIRQRSILVETLSQLREVWFVYVESGRSRPALQNGQGMRPVPGPDSHTGRGRSCINNGLTTNPGIVPIAGNISTFERVGSDPRKAAETELSRLYMGRIDPREVVWRWKRLLRNWAICHQPEQVKYRLLVGQRPVSRQKTWLVRSIDHTKEFITAKDAECGGGELLSAAECVEKEEELRGKTVAVGHWMFPVEALGEVGEGDSLLDVDFRPCRFLDMRNHWPELLLSSIG</sequence>
<feature type="domain" description="2EXR" evidence="1">
    <location>
        <begin position="23"/>
        <end position="140"/>
    </location>
</feature>
<gene>
    <name evidence="2" type="ORF">VSDG_03124</name>
</gene>
<evidence type="ECO:0000313" key="3">
    <source>
        <dbReference type="Proteomes" id="UP000284375"/>
    </source>
</evidence>
<evidence type="ECO:0000259" key="1">
    <source>
        <dbReference type="Pfam" id="PF20150"/>
    </source>
</evidence>
<dbReference type="AlphaFoldDB" id="A0A423W8J1"/>
<dbReference type="PANTHER" id="PTHR35910:SF1">
    <property type="entry name" value="2EXR DOMAIN-CONTAINING PROTEIN"/>
    <property type="match status" value="1"/>
</dbReference>
<dbReference type="EMBL" id="LJZO01000010">
    <property type="protein sequence ID" value="ROV99634.1"/>
    <property type="molecule type" value="Genomic_DNA"/>
</dbReference>
<proteinExistence type="predicted"/>
<dbReference type="Proteomes" id="UP000284375">
    <property type="component" value="Unassembled WGS sequence"/>
</dbReference>
<dbReference type="InterPro" id="IPR045518">
    <property type="entry name" value="2EXR"/>
</dbReference>
<dbReference type="Pfam" id="PF20150">
    <property type="entry name" value="2EXR"/>
    <property type="match status" value="1"/>
</dbReference>
<reference evidence="2 3" key="1">
    <citation type="submission" date="2015-09" db="EMBL/GenBank/DDBJ databases">
        <title>Host preference determinants of Valsa canker pathogens revealed by comparative genomics.</title>
        <authorList>
            <person name="Yin Z."/>
            <person name="Huang L."/>
        </authorList>
    </citation>
    <scope>NUCLEOTIDE SEQUENCE [LARGE SCALE GENOMIC DNA]</scope>
    <source>
        <strain evidence="2 3">YSFL</strain>
    </source>
</reference>
<evidence type="ECO:0000313" key="2">
    <source>
        <dbReference type="EMBL" id="ROV99634.1"/>
    </source>
</evidence>
<accession>A0A423W8J1</accession>
<organism evidence="2 3">
    <name type="scientific">Cytospora chrysosperma</name>
    <name type="common">Cytospora canker fungus</name>
    <name type="synonym">Sphaeria chrysosperma</name>
    <dbReference type="NCBI Taxonomy" id="252740"/>
    <lineage>
        <taxon>Eukaryota</taxon>
        <taxon>Fungi</taxon>
        <taxon>Dikarya</taxon>
        <taxon>Ascomycota</taxon>
        <taxon>Pezizomycotina</taxon>
        <taxon>Sordariomycetes</taxon>
        <taxon>Sordariomycetidae</taxon>
        <taxon>Diaporthales</taxon>
        <taxon>Cytosporaceae</taxon>
        <taxon>Cytospora</taxon>
    </lineage>
</organism>
<comment type="caution">
    <text evidence="2">The sequence shown here is derived from an EMBL/GenBank/DDBJ whole genome shotgun (WGS) entry which is preliminary data.</text>
</comment>
<name>A0A423W8J1_CYTCH</name>
<dbReference type="PANTHER" id="PTHR35910">
    <property type="entry name" value="2EXR DOMAIN-CONTAINING PROTEIN"/>
    <property type="match status" value="1"/>
</dbReference>